<proteinExistence type="predicted"/>
<evidence type="ECO:0000313" key="1">
    <source>
        <dbReference type="EMBL" id="RAT10389.1"/>
    </source>
</evidence>
<name>A0ACD1J828_9GAMM</name>
<accession>A0ACD1J828</accession>
<evidence type="ECO:0000313" key="2">
    <source>
        <dbReference type="Proteomes" id="UP000249893"/>
    </source>
</evidence>
<organism evidence="1 2">
    <name type="scientific">Lonsdalea quercina</name>
    <dbReference type="NCBI Taxonomy" id="71657"/>
    <lineage>
        <taxon>Bacteria</taxon>
        <taxon>Pseudomonadati</taxon>
        <taxon>Pseudomonadota</taxon>
        <taxon>Gammaproteobacteria</taxon>
        <taxon>Enterobacterales</taxon>
        <taxon>Pectobacteriaceae</taxon>
        <taxon>Lonsdalea</taxon>
    </lineage>
</organism>
<dbReference type="EMBL" id="LUSP01000090">
    <property type="protein sequence ID" value="RAT10389.1"/>
    <property type="molecule type" value="Genomic_DNA"/>
</dbReference>
<reference evidence="1" key="1">
    <citation type="submission" date="2016-02" db="EMBL/GenBank/DDBJ databases">
        <title>Species-wide whole genome sequencing reveals diversity, host range in Lonsdalea quercina.</title>
        <authorList>
            <person name="Li Y."/>
        </authorList>
    </citation>
    <scope>NUCLEOTIDE SEQUENCE</scope>
    <source>
        <strain evidence="1">CFCC 11059</strain>
    </source>
</reference>
<gene>
    <name evidence="1" type="ORF">AU485_16525</name>
</gene>
<keyword evidence="2" id="KW-1185">Reference proteome</keyword>
<sequence length="123" mass="14870">MKKIYFLHPMINYRFPPSPYPIWLAMIKPLKIFKITLNWTRDDHTRHREEKRNFSGPLIMRSRRWKYFANGEFYWLYCRCQRQGADGLTPDGEAVMTDALRKWAQGHRLPNKSAIRRAEEFHG</sequence>
<protein>
    <submittedName>
        <fullName evidence="1">Uncharacterized protein</fullName>
    </submittedName>
</protein>
<comment type="caution">
    <text evidence="1">The sequence shown here is derived from an EMBL/GenBank/DDBJ whole genome shotgun (WGS) entry which is preliminary data.</text>
</comment>
<dbReference type="Proteomes" id="UP000249893">
    <property type="component" value="Unassembled WGS sequence"/>
</dbReference>